<evidence type="ECO:0000259" key="1">
    <source>
        <dbReference type="Pfam" id="PF26395"/>
    </source>
</evidence>
<dbReference type="AlphaFoldDB" id="A0A023D5R4"/>
<organism evidence="2 3">
    <name type="scientific">Acidomonas methanolica NBRC 104435</name>
    <dbReference type="NCBI Taxonomy" id="1231351"/>
    <lineage>
        <taxon>Bacteria</taxon>
        <taxon>Pseudomonadati</taxon>
        <taxon>Pseudomonadota</taxon>
        <taxon>Alphaproteobacteria</taxon>
        <taxon>Acetobacterales</taxon>
        <taxon>Acetobacteraceae</taxon>
        <taxon>Acidomonas</taxon>
    </lineage>
</organism>
<keyword evidence="3" id="KW-1185">Reference proteome</keyword>
<accession>A0A023D5R4</accession>
<evidence type="ECO:0000313" key="2">
    <source>
        <dbReference type="EMBL" id="GAJ29131.1"/>
    </source>
</evidence>
<gene>
    <name evidence="2" type="ORF">Amme_048_030</name>
</gene>
<proteinExistence type="predicted"/>
<dbReference type="InterPro" id="IPR058588">
    <property type="entry name" value="E2-CBASS"/>
</dbReference>
<feature type="domain" description="Type II CBASS E2 protein" evidence="1">
    <location>
        <begin position="12"/>
        <end position="140"/>
    </location>
</feature>
<reference evidence="3" key="1">
    <citation type="journal article" date="2014" name="FEMS Microbiol. Lett.">
        <title>Draft Genomic DNA Sequence of the Facultatively Methylotrophic Bacterium Acidomonas methanolica type strain MB58.</title>
        <authorList>
            <person name="Higashiura N."/>
            <person name="Hadano H."/>
            <person name="Hirakawa H."/>
            <person name="Matsutani M."/>
            <person name="Takabe S."/>
            <person name="Matsushita K."/>
            <person name="Azuma Y."/>
        </authorList>
    </citation>
    <scope>NUCLEOTIDE SEQUENCE [LARGE SCALE GENOMIC DNA]</scope>
    <source>
        <strain evidence="3">MB58</strain>
    </source>
</reference>
<evidence type="ECO:0000313" key="3">
    <source>
        <dbReference type="Proteomes" id="UP000019760"/>
    </source>
</evidence>
<dbReference type="EMBL" id="BAND01000048">
    <property type="protein sequence ID" value="GAJ29131.1"/>
    <property type="molecule type" value="Genomic_DNA"/>
</dbReference>
<dbReference type="Proteomes" id="UP000019760">
    <property type="component" value="Unassembled WGS sequence"/>
</dbReference>
<reference evidence="2 3" key="2">
    <citation type="journal article" date="2014" name="FEMS Microbiol. Lett.">
        <title>Draft genomic DNA sequence of the facultatively methylotrophic bacterium Acidomonas methanolica type strain MB58.</title>
        <authorList>
            <person name="Higashiura N."/>
            <person name="Hadano H."/>
            <person name="Hirakawa H."/>
            <person name="Matsutani M."/>
            <person name="Takabe S."/>
            <person name="Matsushita K."/>
            <person name="Azuma Y."/>
        </authorList>
    </citation>
    <scope>NUCLEOTIDE SEQUENCE [LARGE SCALE GENOMIC DNA]</scope>
    <source>
        <strain evidence="2 3">MB58</strain>
    </source>
</reference>
<dbReference type="RefSeq" id="WP_042058587.1">
    <property type="nucleotide sequence ID" value="NZ_BAND01000048.1"/>
</dbReference>
<protein>
    <recommendedName>
        <fullName evidence="1">Type II CBASS E2 protein domain-containing protein</fullName>
    </recommendedName>
</protein>
<dbReference type="Pfam" id="PF26395">
    <property type="entry name" value="E2-CBASS"/>
    <property type="match status" value="1"/>
</dbReference>
<name>A0A023D5R4_ACIMT</name>
<dbReference type="OrthoDB" id="4736406at2"/>
<sequence>MKIDGARSPDAQLKAMAAQWPDFQGRRLGDGTLAWRGPLRPKARLYEVFLFWKPGAMTLPYVMVIDPPLEPRPGSTFAEIPHLIYDANDPPSSGLCLFDPEGGEWSAACLIAETTIHWAAEWLAYYELWHLTGEWLAPGVGYESVARMHAADAQIIREVKADVH</sequence>
<comment type="caution">
    <text evidence="2">The sequence shown here is derived from an EMBL/GenBank/DDBJ whole genome shotgun (WGS) entry which is preliminary data.</text>
</comment>